<accession>A0A195AUX6</accession>
<dbReference type="PRINTS" id="PR01366">
    <property type="entry name" value="ROYALJELLY"/>
</dbReference>
<comment type="subcellular location">
    <subcellularLocation>
        <location evidence="1">Secreted</location>
    </subcellularLocation>
</comment>
<proteinExistence type="inferred from homology"/>
<dbReference type="InterPro" id="IPR011042">
    <property type="entry name" value="6-blade_b-propeller_TolB-like"/>
</dbReference>
<dbReference type="AlphaFoldDB" id="A0A195AUX6"/>
<dbReference type="Proteomes" id="UP000078540">
    <property type="component" value="Unassembled WGS sequence"/>
</dbReference>
<dbReference type="Pfam" id="PF03022">
    <property type="entry name" value="MRJP"/>
    <property type="match status" value="1"/>
</dbReference>
<evidence type="ECO:0000256" key="3">
    <source>
        <dbReference type="ARBA" id="ARBA00022525"/>
    </source>
</evidence>
<evidence type="ECO:0000313" key="6">
    <source>
        <dbReference type="Proteomes" id="UP000078540"/>
    </source>
</evidence>
<dbReference type="EMBL" id="KQ976738">
    <property type="protein sequence ID" value="KYM75779.1"/>
    <property type="molecule type" value="Genomic_DNA"/>
</dbReference>
<dbReference type="PANTHER" id="PTHR10009:SF13">
    <property type="entry name" value="DOPAMINECHROME TAUTOMERASE"/>
    <property type="match status" value="1"/>
</dbReference>
<organism evidence="5 6">
    <name type="scientific">Atta colombica</name>
    <dbReference type="NCBI Taxonomy" id="520822"/>
    <lineage>
        <taxon>Eukaryota</taxon>
        <taxon>Metazoa</taxon>
        <taxon>Ecdysozoa</taxon>
        <taxon>Arthropoda</taxon>
        <taxon>Hexapoda</taxon>
        <taxon>Insecta</taxon>
        <taxon>Pterygota</taxon>
        <taxon>Neoptera</taxon>
        <taxon>Endopterygota</taxon>
        <taxon>Hymenoptera</taxon>
        <taxon>Apocrita</taxon>
        <taxon>Aculeata</taxon>
        <taxon>Formicoidea</taxon>
        <taxon>Formicidae</taxon>
        <taxon>Myrmicinae</taxon>
        <taxon>Atta</taxon>
    </lineage>
</organism>
<comment type="similarity">
    <text evidence="2">Belongs to the major royal jelly protein family.</text>
</comment>
<dbReference type="PANTHER" id="PTHR10009">
    <property type="entry name" value="PROTEIN YELLOW-RELATED"/>
    <property type="match status" value="1"/>
</dbReference>
<gene>
    <name evidence="5" type="ORF">ALC53_13843</name>
</gene>
<dbReference type="InterPro" id="IPR017996">
    <property type="entry name" value="MRJP/yellow-related"/>
</dbReference>
<reference evidence="5 6" key="1">
    <citation type="submission" date="2015-09" db="EMBL/GenBank/DDBJ databases">
        <title>Atta colombica WGS genome.</title>
        <authorList>
            <person name="Nygaard S."/>
            <person name="Hu H."/>
            <person name="Boomsma J."/>
            <person name="Zhang G."/>
        </authorList>
    </citation>
    <scope>NUCLEOTIDE SEQUENCE [LARGE SCALE GENOMIC DNA]</scope>
    <source>
        <strain evidence="5">Treedump-2</strain>
        <tissue evidence="5">Whole body</tissue>
    </source>
</reference>
<sequence length="577" mass="66560">MTRKNGSNDVERSGWPSYRQLWMPPRRTSQSSYFYASPDYTFGTTDRSSLNYRHDFRDYRRQHDLPYRHRMASTIPWFLSMSLLAVPKLAAYTGPSILSRDLQAPSLPLTSSFFTPQFFSHNINYKDSALTYDEYAGTSRNCDNHPPKEKSMDSPNVGNLYGSTPQSRYHIATSNLRRSNPSRSIGRTIDMFRADPHSVNQLDFHDFGDGFEPGRIIDDYVGPAMELNFLILFSQKEFFAKNLIYLKFICKSIITKYCSFSLFPDNCESLTSVFRVQVDECNRLWVLDSGKTEFAKRSKQVCPPAIFIFDLRTDTLIRKYTLPDEQIKEDSLYINIVVDIRNNDCGSAVAYLADVWRYGIVVYDFFKDSAFRVEHHFFYPDPLASRYELHSIKFQWTDGIFGMALSPVDIHNDRTLFFHPMSSFREFAVSTSVFRDKRTADSNTEKFMPVGKPRAKDYGHSSGSVIDKNGVMFFNMATRDSVWCWDTRKEYIPQNLGVIGTSNESLVFPNDIKVDHESDQNVWLLSNRLPMYLYGTLNSANINYRVFKANVKEAVRDTVCDPNYVVPDSDPGLDDTC</sequence>
<name>A0A195AUX6_9HYME</name>
<dbReference type="STRING" id="520822.A0A195AUX6"/>
<keyword evidence="4" id="KW-0732">Signal</keyword>
<evidence type="ECO:0000256" key="2">
    <source>
        <dbReference type="ARBA" id="ARBA00009127"/>
    </source>
</evidence>
<protein>
    <submittedName>
        <fullName evidence="5">Protein yellow</fullName>
    </submittedName>
</protein>
<keyword evidence="3" id="KW-0964">Secreted</keyword>
<dbReference type="Gene3D" id="2.120.10.30">
    <property type="entry name" value="TolB, C-terminal domain"/>
    <property type="match status" value="1"/>
</dbReference>
<evidence type="ECO:0000313" key="5">
    <source>
        <dbReference type="EMBL" id="KYM75779.1"/>
    </source>
</evidence>
<dbReference type="GO" id="GO:0005576">
    <property type="term" value="C:extracellular region"/>
    <property type="evidence" value="ECO:0007669"/>
    <property type="project" value="UniProtKB-SubCell"/>
</dbReference>
<evidence type="ECO:0000256" key="1">
    <source>
        <dbReference type="ARBA" id="ARBA00004613"/>
    </source>
</evidence>
<evidence type="ECO:0000256" key="4">
    <source>
        <dbReference type="ARBA" id="ARBA00022729"/>
    </source>
</evidence>
<keyword evidence="6" id="KW-1185">Reference proteome</keyword>